<evidence type="ECO:0000256" key="1">
    <source>
        <dbReference type="SAM" id="Phobius"/>
    </source>
</evidence>
<proteinExistence type="predicted"/>
<evidence type="ECO:0000313" key="3">
    <source>
        <dbReference type="Proteomes" id="UP000176854"/>
    </source>
</evidence>
<keyword evidence="1" id="KW-0812">Transmembrane</keyword>
<name>A0A1F5ZBY3_9BACT</name>
<feature type="transmembrane region" description="Helical" evidence="1">
    <location>
        <begin position="37"/>
        <end position="59"/>
    </location>
</feature>
<keyword evidence="1" id="KW-0472">Membrane</keyword>
<dbReference type="Proteomes" id="UP000176854">
    <property type="component" value="Unassembled WGS sequence"/>
</dbReference>
<sequence length="105" mass="11853">MPIPPILIASGLCIIASSGVIGYQLAQIVFDRYSDRYMVIMAGWLFFIGIFSAVLYLGQYYSLELLYLLLSIVVMVMSAFLSGMITLLTTVYLIDKQMKLPKRKK</sequence>
<dbReference type="EMBL" id="MFJC01000007">
    <property type="protein sequence ID" value="OGG10009.1"/>
    <property type="molecule type" value="Genomic_DNA"/>
</dbReference>
<organism evidence="2 3">
    <name type="scientific">Candidatus Gottesmanbacteria bacterium RBG_16_43_7</name>
    <dbReference type="NCBI Taxonomy" id="1798373"/>
    <lineage>
        <taxon>Bacteria</taxon>
        <taxon>Candidatus Gottesmaniibacteriota</taxon>
    </lineage>
</organism>
<protein>
    <submittedName>
        <fullName evidence="2">Uncharacterized protein</fullName>
    </submittedName>
</protein>
<reference evidence="2 3" key="1">
    <citation type="journal article" date="2016" name="Nat. Commun.">
        <title>Thousands of microbial genomes shed light on interconnected biogeochemical processes in an aquifer system.</title>
        <authorList>
            <person name="Anantharaman K."/>
            <person name="Brown C.T."/>
            <person name="Hug L.A."/>
            <person name="Sharon I."/>
            <person name="Castelle C.J."/>
            <person name="Probst A.J."/>
            <person name="Thomas B.C."/>
            <person name="Singh A."/>
            <person name="Wilkins M.J."/>
            <person name="Karaoz U."/>
            <person name="Brodie E.L."/>
            <person name="Williams K.H."/>
            <person name="Hubbard S.S."/>
            <person name="Banfield J.F."/>
        </authorList>
    </citation>
    <scope>NUCLEOTIDE SEQUENCE [LARGE SCALE GENOMIC DNA]</scope>
</reference>
<gene>
    <name evidence="2" type="ORF">A2154_05155</name>
</gene>
<dbReference type="AlphaFoldDB" id="A0A1F5ZBY3"/>
<keyword evidence="1" id="KW-1133">Transmembrane helix</keyword>
<accession>A0A1F5ZBY3</accession>
<feature type="transmembrane region" description="Helical" evidence="1">
    <location>
        <begin position="65"/>
        <end position="94"/>
    </location>
</feature>
<evidence type="ECO:0000313" key="2">
    <source>
        <dbReference type="EMBL" id="OGG10009.1"/>
    </source>
</evidence>
<comment type="caution">
    <text evidence="2">The sequence shown here is derived from an EMBL/GenBank/DDBJ whole genome shotgun (WGS) entry which is preliminary data.</text>
</comment>
<feature type="transmembrane region" description="Helical" evidence="1">
    <location>
        <begin position="6"/>
        <end position="25"/>
    </location>
</feature>